<evidence type="ECO:0000313" key="1">
    <source>
        <dbReference type="EMBL" id="KHJ88833.1"/>
    </source>
</evidence>
<reference evidence="1 2" key="1">
    <citation type="submission" date="2014-03" db="EMBL/GenBank/DDBJ databases">
        <title>Draft genome of the hookworm Oesophagostomum dentatum.</title>
        <authorList>
            <person name="Mitreva M."/>
        </authorList>
    </citation>
    <scope>NUCLEOTIDE SEQUENCE [LARGE SCALE GENOMIC DNA]</scope>
    <source>
        <strain evidence="1 2">OD-Hann</strain>
    </source>
</reference>
<proteinExistence type="predicted"/>
<sequence>MKLLLGCPLFYELLNKNGAKRDIGTIVSNCLPFYLSGSDSDVYPLRVLVQDLCSLALMEVEENSQKLSKTSSLKTCSLELTISVLSKVCSKRLLCTDYIDFLRFVSRIVETPLVQSQRWVEDDVTSVLVKFMNISACFIASDPLNEIWSLVWRRLPIAAETGGKSFGNYLRVARCILKYISQTTMVADDAGPKLVSDMIEKLFATIGDKGSKWNSHVECVFELLTLTIDDWGIECRDVILRHCIPFASLLTAKLDFSAAASNDLESAWNFFDRLIHLAIPDCKASCIVPNEAYHLAEAAYEVVRRLLVIVNSSASTSVDDMDATLAVYTQHAKRRKEHSLLDIITEWTFVDGIDYSDRPHLVVSCLSIGYEITSKWSHRIEPFHLNELAAKLWNSKHLIKQCDSYFITYCADYTHIYNYSDWQLSSYCQLLDNLLKLGALDDICAHNTENGMQTVRSLWKLALSSAHAACSFDAACSLIMSIIKKFLNIIGDDEDITDSVCDILSRTTLRHGPVLYELLIFILSELEFDELRPFPGVSDKKKGIGQWRFRCQLAEWLLRHIEPECNPSEVLYAMCQLHPRRSSKLPSSPENTTGIERDLELFGFFGNHPTRETRSIEAPLLVIPDLVSYISQLYAEVWSDNGLVSESYVTLWCSYLKFLSKLNISLESSYVDLISVMEVWISDWVRKADASSLSHISLHNVNPHLVSSDILRTLIARLDDCPALGAYLAMFPVELNVSAAIIRDVMSGIGKCYDIHDDSHVRRAAGNLLERFTAEVDTVPDLLLLLDECGNIIDKDSRKRLECRISQLIEEDLASGEYDANEAGIYRRRLGTCSLRLSEVGITWLFDFKTKTFI</sequence>
<dbReference type="AlphaFoldDB" id="A0A0B1SU37"/>
<dbReference type="Proteomes" id="UP000053660">
    <property type="component" value="Unassembled WGS sequence"/>
</dbReference>
<name>A0A0B1SU37_OESDE</name>
<dbReference type="OrthoDB" id="5864597at2759"/>
<evidence type="ECO:0000313" key="2">
    <source>
        <dbReference type="Proteomes" id="UP000053660"/>
    </source>
</evidence>
<accession>A0A0B1SU37</accession>
<keyword evidence="2" id="KW-1185">Reference proteome</keyword>
<organism evidence="1 2">
    <name type="scientific">Oesophagostomum dentatum</name>
    <name type="common">Nodular worm</name>
    <dbReference type="NCBI Taxonomy" id="61180"/>
    <lineage>
        <taxon>Eukaryota</taxon>
        <taxon>Metazoa</taxon>
        <taxon>Ecdysozoa</taxon>
        <taxon>Nematoda</taxon>
        <taxon>Chromadorea</taxon>
        <taxon>Rhabditida</taxon>
        <taxon>Rhabditina</taxon>
        <taxon>Rhabditomorpha</taxon>
        <taxon>Strongyloidea</taxon>
        <taxon>Strongylidae</taxon>
        <taxon>Oesophagostomum</taxon>
    </lineage>
</organism>
<dbReference type="EMBL" id="KN555130">
    <property type="protein sequence ID" value="KHJ88833.1"/>
    <property type="molecule type" value="Genomic_DNA"/>
</dbReference>
<protein>
    <submittedName>
        <fullName evidence="1">Uncharacterized protein</fullName>
    </submittedName>
</protein>
<gene>
    <name evidence="1" type="ORF">OESDEN_11363</name>
</gene>